<dbReference type="PANTHER" id="PTHR34989">
    <property type="entry name" value="PROTEIN HDED"/>
    <property type="match status" value="1"/>
</dbReference>
<dbReference type="STRING" id="1293598.IV56_GL001957"/>
<feature type="transmembrane region" description="Helical" evidence="1">
    <location>
        <begin position="149"/>
        <end position="168"/>
    </location>
</feature>
<dbReference type="Pfam" id="PF03729">
    <property type="entry name" value="DUF308"/>
    <property type="match status" value="2"/>
</dbReference>
<dbReference type="InterPro" id="IPR005325">
    <property type="entry name" value="DUF308_memb"/>
</dbReference>
<accession>A0A0R2MWF4</accession>
<dbReference type="PANTHER" id="PTHR34989:SF1">
    <property type="entry name" value="PROTEIN HDED"/>
    <property type="match status" value="1"/>
</dbReference>
<feature type="transmembrane region" description="Helical" evidence="1">
    <location>
        <begin position="39"/>
        <end position="59"/>
    </location>
</feature>
<comment type="caution">
    <text evidence="2">The sequence shown here is derived from an EMBL/GenBank/DDBJ whole genome shotgun (WGS) entry which is preliminary data.</text>
</comment>
<dbReference type="RefSeq" id="WP_054777968.1">
    <property type="nucleotide sequence ID" value="NZ_BBBX01000024.1"/>
</dbReference>
<sequence length="171" mass="18921">MIDYETPRRHFRWPSLIIGILFILGGIGTLMHPGSAVKGIVWIIALLMLISGIVTLGVFFDIRRASGRTHWSSLVTGILDIILAIIVFSNMQGSFIFLGYLFAFWFLFDNITALQLSGLTLHSGFNTFMAVLGLIAGVVMLFTPVLGTLVAVYLLAFYLFLFGILLLARAF</sequence>
<reference evidence="2 3" key="1">
    <citation type="journal article" date="2015" name="Genome Announc.">
        <title>Expanding the biotechnology potential of lactobacilli through comparative genomics of 213 strains and associated genera.</title>
        <authorList>
            <person name="Sun Z."/>
            <person name="Harris H.M."/>
            <person name="McCann A."/>
            <person name="Guo C."/>
            <person name="Argimon S."/>
            <person name="Zhang W."/>
            <person name="Yang X."/>
            <person name="Jeffery I.B."/>
            <person name="Cooney J.C."/>
            <person name="Kagawa T.F."/>
            <person name="Liu W."/>
            <person name="Song Y."/>
            <person name="Salvetti E."/>
            <person name="Wrobel A."/>
            <person name="Rasinkangas P."/>
            <person name="Parkhill J."/>
            <person name="Rea M.C."/>
            <person name="O'Sullivan O."/>
            <person name="Ritari J."/>
            <person name="Douillard F.P."/>
            <person name="Paul Ross R."/>
            <person name="Yang R."/>
            <person name="Briner A.E."/>
            <person name="Felis G.E."/>
            <person name="de Vos W.M."/>
            <person name="Barrangou R."/>
            <person name="Klaenhammer T.R."/>
            <person name="Caufield P.W."/>
            <person name="Cui Y."/>
            <person name="Zhang H."/>
            <person name="O'Toole P.W."/>
        </authorList>
    </citation>
    <scope>NUCLEOTIDE SEQUENCE [LARGE SCALE GENOMIC DNA]</scope>
    <source>
        <strain evidence="2 3">DSM 24301</strain>
    </source>
</reference>
<protein>
    <recommendedName>
        <fullName evidence="4">DUF308 domain-containing protein</fullName>
    </recommendedName>
</protein>
<dbReference type="EMBL" id="JQCE01000007">
    <property type="protein sequence ID" value="KRO17830.1"/>
    <property type="molecule type" value="Genomic_DNA"/>
</dbReference>
<feature type="transmembrane region" description="Helical" evidence="1">
    <location>
        <begin position="125"/>
        <end position="143"/>
    </location>
</feature>
<name>A0A0R2MWF4_9LACO</name>
<evidence type="ECO:0000313" key="2">
    <source>
        <dbReference type="EMBL" id="KRO17830.1"/>
    </source>
</evidence>
<dbReference type="AlphaFoldDB" id="A0A0R2MWF4"/>
<dbReference type="OrthoDB" id="2326864at2"/>
<keyword evidence="1" id="KW-0472">Membrane</keyword>
<gene>
    <name evidence="2" type="ORF">IV56_GL001957</name>
</gene>
<dbReference type="PATRIC" id="fig|1293598.4.peg.2042"/>
<keyword evidence="1" id="KW-1133">Transmembrane helix</keyword>
<dbReference type="GO" id="GO:0005886">
    <property type="term" value="C:plasma membrane"/>
    <property type="evidence" value="ECO:0007669"/>
    <property type="project" value="TreeGrafter"/>
</dbReference>
<feature type="transmembrane region" description="Helical" evidence="1">
    <location>
        <begin position="12"/>
        <end position="33"/>
    </location>
</feature>
<dbReference type="InterPro" id="IPR052712">
    <property type="entry name" value="Acid_resist_chaperone_HdeD"/>
</dbReference>
<evidence type="ECO:0008006" key="4">
    <source>
        <dbReference type="Google" id="ProtNLM"/>
    </source>
</evidence>
<proteinExistence type="predicted"/>
<keyword evidence="1" id="KW-0812">Transmembrane</keyword>
<organism evidence="2 3">
    <name type="scientific">Lacticaseibacillus saniviri JCM 17471 = DSM 24301</name>
    <dbReference type="NCBI Taxonomy" id="1293598"/>
    <lineage>
        <taxon>Bacteria</taxon>
        <taxon>Bacillati</taxon>
        <taxon>Bacillota</taxon>
        <taxon>Bacilli</taxon>
        <taxon>Lactobacillales</taxon>
        <taxon>Lactobacillaceae</taxon>
        <taxon>Lacticaseibacillus</taxon>
    </lineage>
</organism>
<keyword evidence="3" id="KW-1185">Reference proteome</keyword>
<dbReference type="Proteomes" id="UP000050969">
    <property type="component" value="Unassembled WGS sequence"/>
</dbReference>
<evidence type="ECO:0000313" key="3">
    <source>
        <dbReference type="Proteomes" id="UP000050969"/>
    </source>
</evidence>
<evidence type="ECO:0000256" key="1">
    <source>
        <dbReference type="SAM" id="Phobius"/>
    </source>
</evidence>